<name>W7TQV5_9STRA</name>
<evidence type="ECO:0000256" key="1">
    <source>
        <dbReference type="SAM" id="MobiDB-lite"/>
    </source>
</evidence>
<organism evidence="2 3">
    <name type="scientific">Nannochloropsis gaditana</name>
    <dbReference type="NCBI Taxonomy" id="72520"/>
    <lineage>
        <taxon>Eukaryota</taxon>
        <taxon>Sar</taxon>
        <taxon>Stramenopiles</taxon>
        <taxon>Ochrophyta</taxon>
        <taxon>Eustigmatophyceae</taxon>
        <taxon>Eustigmatales</taxon>
        <taxon>Monodopsidaceae</taxon>
        <taxon>Nannochloropsis</taxon>
    </lineage>
</organism>
<feature type="region of interest" description="Disordered" evidence="1">
    <location>
        <begin position="281"/>
        <end position="302"/>
    </location>
</feature>
<dbReference type="OrthoDB" id="213636at2759"/>
<evidence type="ECO:0000313" key="3">
    <source>
        <dbReference type="Proteomes" id="UP000019335"/>
    </source>
</evidence>
<accession>W7TQV5</accession>
<reference evidence="2 3" key="1">
    <citation type="journal article" date="2014" name="Mol. Plant">
        <title>Chromosome Scale Genome Assembly and Transcriptome Profiling of Nannochloropsis gaditana in Nitrogen Depletion.</title>
        <authorList>
            <person name="Corteggiani Carpinelli E."/>
            <person name="Telatin A."/>
            <person name="Vitulo N."/>
            <person name="Forcato C."/>
            <person name="D'Angelo M."/>
            <person name="Schiavon R."/>
            <person name="Vezzi A."/>
            <person name="Giacometti G.M."/>
            <person name="Morosinotto T."/>
            <person name="Valle G."/>
        </authorList>
    </citation>
    <scope>NUCLEOTIDE SEQUENCE [LARGE SCALE GENOMIC DNA]</scope>
    <source>
        <strain evidence="2 3">B-31</strain>
    </source>
</reference>
<proteinExistence type="predicted"/>
<keyword evidence="3" id="KW-1185">Reference proteome</keyword>
<sequence length="455" mass="47901">MGPERENAARRLSSRAPPPLTFMLPSPPAFVWPPSQHFSLLKSPWRPPASLISLLPLILGTLIQCPLDVDLCFSSRANAVPVSTASTTETLLSGRLFHSGTDEKGSGRTDFKTSLSIRDVAIGSAGSPGTPHFAASSSLSSLPSIVVKGTSSPVTRPAQSGIPALQSLCGSTGASSATRSSLLYSSLRVIGQGASGITYVLPADSYDSDITLPGLDMQELGNNKDVVLKIGTGDAAVKALRNEASLLQRLADRGVGKGVEQLVGFAECQISADGEPLHARYENDADKGSGESSILRPGRQARSMPGKVEQRAVLAMQPYWPQAEQVDRIQGTEGVRELVRLLIRDVAVQGGVVVSDVQVLESGVGEEPAADGNHGTFLLIDLTEGMVLVENIEESPAEKSPVANAALRSFLGEVASLVAYTAEAHTAAVEESKTWGMPVLCELVREAFPMAAEEL</sequence>
<protein>
    <submittedName>
        <fullName evidence="2">Uncharacterized protein</fullName>
    </submittedName>
</protein>
<gene>
    <name evidence="2" type="ORF">Naga_100471g2</name>
</gene>
<dbReference type="Proteomes" id="UP000019335">
    <property type="component" value="Chromosome 21"/>
</dbReference>
<dbReference type="EMBL" id="AZIL01002061">
    <property type="protein sequence ID" value="EWM22831.1"/>
    <property type="molecule type" value="Genomic_DNA"/>
</dbReference>
<comment type="caution">
    <text evidence="2">The sequence shown here is derived from an EMBL/GenBank/DDBJ whole genome shotgun (WGS) entry which is preliminary data.</text>
</comment>
<dbReference type="AlphaFoldDB" id="W7TQV5"/>
<evidence type="ECO:0000313" key="2">
    <source>
        <dbReference type="EMBL" id="EWM22831.1"/>
    </source>
</evidence>